<dbReference type="Gene3D" id="2.102.10.10">
    <property type="entry name" value="Rieske [2Fe-2S] iron-sulphur domain"/>
    <property type="match status" value="1"/>
</dbReference>
<dbReference type="RefSeq" id="WP_114581983.1">
    <property type="nucleotide sequence ID" value="NZ_QPMH01000007.1"/>
</dbReference>
<sequence>MSEYFTVELDDNEKYEVPVQCPHRRGWLSKGQINRRRGVIICPLHYSKFCIRTGRALGGPACDDLDVRRVKD</sequence>
<dbReference type="GO" id="GO:0046872">
    <property type="term" value="F:metal ion binding"/>
    <property type="evidence" value="ECO:0007669"/>
    <property type="project" value="UniProtKB-KW"/>
</dbReference>
<reference evidence="6 7" key="1">
    <citation type="submission" date="2018-07" db="EMBL/GenBank/DDBJ databases">
        <title>Venubactetium sediminum gen. nov., sp. nov., isolated from a marine solar saltern.</title>
        <authorList>
            <person name="Wang S."/>
        </authorList>
    </citation>
    <scope>NUCLEOTIDE SEQUENCE [LARGE SCALE GENOMIC DNA]</scope>
    <source>
        <strain evidence="6 7">WD2A32</strain>
    </source>
</reference>
<dbReference type="InterPro" id="IPR036922">
    <property type="entry name" value="Rieske_2Fe-2S_sf"/>
</dbReference>
<evidence type="ECO:0000256" key="1">
    <source>
        <dbReference type="ARBA" id="ARBA00022714"/>
    </source>
</evidence>
<evidence type="ECO:0000256" key="4">
    <source>
        <dbReference type="ARBA" id="ARBA00023014"/>
    </source>
</evidence>
<dbReference type="Pfam" id="PF00355">
    <property type="entry name" value="Rieske"/>
    <property type="match status" value="1"/>
</dbReference>
<keyword evidence="1" id="KW-0001">2Fe-2S</keyword>
<dbReference type="Proteomes" id="UP000253941">
    <property type="component" value="Unassembled WGS sequence"/>
</dbReference>
<dbReference type="EMBL" id="QPMH01000007">
    <property type="protein sequence ID" value="RDD62085.1"/>
    <property type="molecule type" value="Genomic_DNA"/>
</dbReference>
<comment type="caution">
    <text evidence="6">The sequence shown here is derived from an EMBL/GenBank/DDBJ whole genome shotgun (WGS) entry which is preliminary data.</text>
</comment>
<keyword evidence="4" id="KW-0411">Iron-sulfur</keyword>
<feature type="domain" description="Rieske" evidence="5">
    <location>
        <begin position="1"/>
        <end position="72"/>
    </location>
</feature>
<evidence type="ECO:0000256" key="3">
    <source>
        <dbReference type="ARBA" id="ARBA00023004"/>
    </source>
</evidence>
<proteinExistence type="predicted"/>
<gene>
    <name evidence="6" type="ORF">DRB17_09610</name>
</gene>
<evidence type="ECO:0000313" key="7">
    <source>
        <dbReference type="Proteomes" id="UP000253941"/>
    </source>
</evidence>
<keyword evidence="7" id="KW-1185">Reference proteome</keyword>
<protein>
    <submittedName>
        <fullName evidence="6">(2Fe-2S)-binding protein</fullName>
    </submittedName>
</protein>
<evidence type="ECO:0000313" key="6">
    <source>
        <dbReference type="EMBL" id="RDD62085.1"/>
    </source>
</evidence>
<dbReference type="SUPFAM" id="SSF50022">
    <property type="entry name" value="ISP domain"/>
    <property type="match status" value="1"/>
</dbReference>
<evidence type="ECO:0000259" key="5">
    <source>
        <dbReference type="PROSITE" id="PS51296"/>
    </source>
</evidence>
<keyword evidence="2" id="KW-0479">Metal-binding</keyword>
<dbReference type="InterPro" id="IPR017941">
    <property type="entry name" value="Rieske_2Fe-2S"/>
</dbReference>
<dbReference type="AlphaFoldDB" id="A0A369TCF1"/>
<evidence type="ECO:0000256" key="2">
    <source>
        <dbReference type="ARBA" id="ARBA00022723"/>
    </source>
</evidence>
<keyword evidence="3" id="KW-0408">Iron</keyword>
<dbReference type="GO" id="GO:0051537">
    <property type="term" value="F:2 iron, 2 sulfur cluster binding"/>
    <property type="evidence" value="ECO:0007669"/>
    <property type="project" value="UniProtKB-KW"/>
</dbReference>
<accession>A0A369TCF1</accession>
<organism evidence="6 7">
    <name type="scientific">Ferruginivarius sediminum</name>
    <dbReference type="NCBI Taxonomy" id="2661937"/>
    <lineage>
        <taxon>Bacteria</taxon>
        <taxon>Pseudomonadati</taxon>
        <taxon>Pseudomonadota</taxon>
        <taxon>Alphaproteobacteria</taxon>
        <taxon>Rhodospirillales</taxon>
        <taxon>Rhodospirillaceae</taxon>
        <taxon>Ferruginivarius</taxon>
    </lineage>
</organism>
<dbReference type="PROSITE" id="PS51296">
    <property type="entry name" value="RIESKE"/>
    <property type="match status" value="1"/>
</dbReference>
<name>A0A369TCF1_9PROT</name>